<evidence type="ECO:0000313" key="1">
    <source>
        <dbReference type="EMBL" id="KAH7945128.1"/>
    </source>
</evidence>
<dbReference type="EMBL" id="CM023475">
    <property type="protein sequence ID" value="KAH7945128.1"/>
    <property type="molecule type" value="Genomic_DNA"/>
</dbReference>
<proteinExistence type="predicted"/>
<evidence type="ECO:0000313" key="2">
    <source>
        <dbReference type="Proteomes" id="UP000821865"/>
    </source>
</evidence>
<protein>
    <submittedName>
        <fullName evidence="1">Uncharacterized protein</fullName>
    </submittedName>
</protein>
<organism evidence="1 2">
    <name type="scientific">Dermacentor silvarum</name>
    <name type="common">Tick</name>
    <dbReference type="NCBI Taxonomy" id="543639"/>
    <lineage>
        <taxon>Eukaryota</taxon>
        <taxon>Metazoa</taxon>
        <taxon>Ecdysozoa</taxon>
        <taxon>Arthropoda</taxon>
        <taxon>Chelicerata</taxon>
        <taxon>Arachnida</taxon>
        <taxon>Acari</taxon>
        <taxon>Parasitiformes</taxon>
        <taxon>Ixodida</taxon>
        <taxon>Ixodoidea</taxon>
        <taxon>Ixodidae</taxon>
        <taxon>Rhipicephalinae</taxon>
        <taxon>Dermacentor</taxon>
    </lineage>
</organism>
<comment type="caution">
    <text evidence="1">The sequence shown here is derived from an EMBL/GenBank/DDBJ whole genome shotgun (WGS) entry which is preliminary data.</text>
</comment>
<name>A0ACB8CJN6_DERSI</name>
<accession>A0ACB8CJN6</accession>
<keyword evidence="2" id="KW-1185">Reference proteome</keyword>
<sequence length="483" mass="53087">MTNFLFFFFAISHSVLVLFVAALVIVSAVTVWISLSERVTAPSGTTKIYASACHVPLGEPQVSLPSLDATVHGKLDNSGKLRKFFGIPYGRNVSAARRFQFAQNVTSLGENGTFYAQRHGPECPQGDLANPRVNEECLTLSIWVPVVCRTNSPLKTVLVIVASKWFQFDNVSQLDYVWETLSLGGDIAIVTIKHRLGLLGFLDASSNEASGYAGVEDVFLALKWISEHIRAFHGDPGSLVGFGFGSGPYIASIDLFAQAQSRQRFFKRLILHGISPASLLPRLKPDDLRNLAISLQCPTTTSPSSLVECLRENDLKRIYDEAAKLSLLFTPSCDRPPFDSCDKIFAKLPGSLAGVAILCGYNKKDGQELFSRYIVEQSRRPDIGNPEEVFEKLQIFFAGKKGKHNFKELPVEVQRELDEVGKAREQGFSELVSDMVLRCPMIELARETTAKGASVHLYGADGAHKLLGPALMMADIIAFVKRG</sequence>
<dbReference type="Proteomes" id="UP000821865">
    <property type="component" value="Chromosome 6"/>
</dbReference>
<reference evidence="1" key="1">
    <citation type="submission" date="2020-05" db="EMBL/GenBank/DDBJ databases">
        <title>Large-scale comparative analyses of tick genomes elucidate their genetic diversity and vector capacities.</title>
        <authorList>
            <person name="Jia N."/>
            <person name="Wang J."/>
            <person name="Shi W."/>
            <person name="Du L."/>
            <person name="Sun Y."/>
            <person name="Zhan W."/>
            <person name="Jiang J."/>
            <person name="Wang Q."/>
            <person name="Zhang B."/>
            <person name="Ji P."/>
            <person name="Sakyi L.B."/>
            <person name="Cui X."/>
            <person name="Yuan T."/>
            <person name="Jiang B."/>
            <person name="Yang W."/>
            <person name="Lam T.T.-Y."/>
            <person name="Chang Q."/>
            <person name="Ding S."/>
            <person name="Wang X."/>
            <person name="Zhu J."/>
            <person name="Ruan X."/>
            <person name="Zhao L."/>
            <person name="Wei J."/>
            <person name="Que T."/>
            <person name="Du C."/>
            <person name="Cheng J."/>
            <person name="Dai P."/>
            <person name="Han X."/>
            <person name="Huang E."/>
            <person name="Gao Y."/>
            <person name="Liu J."/>
            <person name="Shao H."/>
            <person name="Ye R."/>
            <person name="Li L."/>
            <person name="Wei W."/>
            <person name="Wang X."/>
            <person name="Wang C."/>
            <person name="Yang T."/>
            <person name="Huo Q."/>
            <person name="Li W."/>
            <person name="Guo W."/>
            <person name="Chen H."/>
            <person name="Zhou L."/>
            <person name="Ni X."/>
            <person name="Tian J."/>
            <person name="Zhou Y."/>
            <person name="Sheng Y."/>
            <person name="Liu T."/>
            <person name="Pan Y."/>
            <person name="Xia L."/>
            <person name="Li J."/>
            <person name="Zhao F."/>
            <person name="Cao W."/>
        </authorList>
    </citation>
    <scope>NUCLEOTIDE SEQUENCE</scope>
    <source>
        <strain evidence="1">Dsil-2018</strain>
    </source>
</reference>
<gene>
    <name evidence="1" type="ORF">HPB49_007135</name>
</gene>